<dbReference type="EMBL" id="JAYMYQ010000001">
    <property type="protein sequence ID" value="KAK7361839.1"/>
    <property type="molecule type" value="Genomic_DNA"/>
</dbReference>
<sequence>MGGIPSDAPRHVSHAFHMALLCFYVHEGVWDCFIFPINGEDSEVSRTWNSCYSQVHNGSPGLIVASSYLGVL</sequence>
<evidence type="ECO:0000313" key="1">
    <source>
        <dbReference type="EMBL" id="KAK7361839.1"/>
    </source>
</evidence>
<comment type="caution">
    <text evidence="1">The sequence shown here is derived from an EMBL/GenBank/DDBJ whole genome shotgun (WGS) entry which is preliminary data.</text>
</comment>
<reference evidence="1 2" key="1">
    <citation type="submission" date="2024-01" db="EMBL/GenBank/DDBJ databases">
        <title>The genomes of 5 underutilized Papilionoideae crops provide insights into root nodulation and disease resistanc.</title>
        <authorList>
            <person name="Jiang F."/>
        </authorList>
    </citation>
    <scope>NUCLEOTIDE SEQUENCE [LARGE SCALE GENOMIC DNA]</scope>
    <source>
        <strain evidence="1">LVBAO_FW01</strain>
        <tissue evidence="1">Leaves</tissue>
    </source>
</reference>
<keyword evidence="2" id="KW-1185">Reference proteome</keyword>
<dbReference type="AlphaFoldDB" id="A0AAN9N198"/>
<evidence type="ECO:0000313" key="2">
    <source>
        <dbReference type="Proteomes" id="UP001367508"/>
    </source>
</evidence>
<gene>
    <name evidence="1" type="ORF">VNO77_03924</name>
</gene>
<name>A0AAN9N198_CANGL</name>
<dbReference type="Proteomes" id="UP001367508">
    <property type="component" value="Unassembled WGS sequence"/>
</dbReference>
<accession>A0AAN9N198</accession>
<organism evidence="1 2">
    <name type="scientific">Canavalia gladiata</name>
    <name type="common">Sword bean</name>
    <name type="synonym">Dolichos gladiatus</name>
    <dbReference type="NCBI Taxonomy" id="3824"/>
    <lineage>
        <taxon>Eukaryota</taxon>
        <taxon>Viridiplantae</taxon>
        <taxon>Streptophyta</taxon>
        <taxon>Embryophyta</taxon>
        <taxon>Tracheophyta</taxon>
        <taxon>Spermatophyta</taxon>
        <taxon>Magnoliopsida</taxon>
        <taxon>eudicotyledons</taxon>
        <taxon>Gunneridae</taxon>
        <taxon>Pentapetalae</taxon>
        <taxon>rosids</taxon>
        <taxon>fabids</taxon>
        <taxon>Fabales</taxon>
        <taxon>Fabaceae</taxon>
        <taxon>Papilionoideae</taxon>
        <taxon>50 kb inversion clade</taxon>
        <taxon>NPAAA clade</taxon>
        <taxon>indigoferoid/millettioid clade</taxon>
        <taxon>Phaseoleae</taxon>
        <taxon>Canavalia</taxon>
    </lineage>
</organism>
<proteinExistence type="predicted"/>
<protein>
    <submittedName>
        <fullName evidence="1">Uncharacterized protein</fullName>
    </submittedName>
</protein>